<dbReference type="Proteomes" id="UP000247476">
    <property type="component" value="Unassembled WGS sequence"/>
</dbReference>
<dbReference type="RefSeq" id="WP_110839855.1">
    <property type="nucleotide sequence ID" value="NZ_QJVJ01000004.1"/>
</dbReference>
<evidence type="ECO:0000313" key="11">
    <source>
        <dbReference type="EMBL" id="PYI54860.1"/>
    </source>
</evidence>
<feature type="domain" description="Pyrroline-5-carboxylate reductase catalytic N-terminal" evidence="9">
    <location>
        <begin position="9"/>
        <end position="108"/>
    </location>
</feature>
<comment type="subcellular location">
    <subcellularLocation>
        <location evidence="6">Cytoplasm</location>
    </subcellularLocation>
</comment>
<feature type="domain" description="Pyrroline-5-carboxylate reductase dimerisation" evidence="10">
    <location>
        <begin position="171"/>
        <end position="275"/>
    </location>
</feature>
<evidence type="ECO:0000256" key="4">
    <source>
        <dbReference type="ARBA" id="ARBA00023002"/>
    </source>
</evidence>
<gene>
    <name evidence="6" type="primary">proC</name>
    <name evidence="11" type="ORF">DLM86_09925</name>
</gene>
<dbReference type="Gene3D" id="1.10.3730.10">
    <property type="entry name" value="ProC C-terminal domain-like"/>
    <property type="match status" value="1"/>
</dbReference>
<dbReference type="InterPro" id="IPR053790">
    <property type="entry name" value="P5CR-like_CS"/>
</dbReference>
<comment type="pathway">
    <text evidence="6 8">Amino-acid biosynthesis; L-proline biosynthesis; L-proline from L-glutamate 5-semialdehyde: step 1/1.</text>
</comment>
<accession>A0A2V5KJP5</accession>
<keyword evidence="2 6" id="KW-0641">Proline biosynthesis</keyword>
<dbReference type="OrthoDB" id="9805754at2"/>
<dbReference type="AlphaFoldDB" id="A0A2V5KJP5"/>
<comment type="caution">
    <text evidence="11">The sequence shown here is derived from an EMBL/GenBank/DDBJ whole genome shotgun (WGS) entry which is preliminary data.</text>
</comment>
<evidence type="ECO:0000256" key="3">
    <source>
        <dbReference type="ARBA" id="ARBA00022857"/>
    </source>
</evidence>
<dbReference type="UniPathway" id="UPA00098">
    <property type="reaction ID" value="UER00361"/>
</dbReference>
<dbReference type="InterPro" id="IPR028939">
    <property type="entry name" value="P5C_Rdtase_cat_N"/>
</dbReference>
<dbReference type="SUPFAM" id="SSF48179">
    <property type="entry name" value="6-phosphogluconate dehydrogenase C-terminal domain-like"/>
    <property type="match status" value="1"/>
</dbReference>
<dbReference type="GO" id="GO:0055129">
    <property type="term" value="P:L-proline biosynthetic process"/>
    <property type="evidence" value="ECO:0007669"/>
    <property type="project" value="UniProtKB-UniRule"/>
</dbReference>
<keyword evidence="3 6" id="KW-0521">NADP</keyword>
<dbReference type="Gene3D" id="3.40.50.720">
    <property type="entry name" value="NAD(P)-binding Rossmann-like Domain"/>
    <property type="match status" value="1"/>
</dbReference>
<evidence type="ECO:0000256" key="8">
    <source>
        <dbReference type="RuleBase" id="RU003903"/>
    </source>
</evidence>
<evidence type="ECO:0000256" key="7">
    <source>
        <dbReference type="NCBIfam" id="TIGR00112"/>
    </source>
</evidence>
<dbReference type="EC" id="1.5.1.2" evidence="6 7"/>
<dbReference type="PROSITE" id="PS00521">
    <property type="entry name" value="P5CR"/>
    <property type="match status" value="1"/>
</dbReference>
<keyword evidence="4 6" id="KW-0560">Oxidoreductase</keyword>
<keyword evidence="6" id="KW-0963">Cytoplasm</keyword>
<comment type="similarity">
    <text evidence="1 6 8">Belongs to the pyrroline-5-carboxylate reductase family.</text>
</comment>
<dbReference type="PIRSF" id="PIRSF000193">
    <property type="entry name" value="Pyrrol-5-carb_rd"/>
    <property type="match status" value="1"/>
</dbReference>
<dbReference type="InterPro" id="IPR036291">
    <property type="entry name" value="NAD(P)-bd_dom_sf"/>
</dbReference>
<keyword evidence="12" id="KW-1185">Reference proteome</keyword>
<evidence type="ECO:0000313" key="12">
    <source>
        <dbReference type="Proteomes" id="UP000247476"/>
    </source>
</evidence>
<dbReference type="SUPFAM" id="SSF51735">
    <property type="entry name" value="NAD(P)-binding Rossmann-fold domains"/>
    <property type="match status" value="1"/>
</dbReference>
<dbReference type="HAMAP" id="MF_01925">
    <property type="entry name" value="P5C_reductase"/>
    <property type="match status" value="1"/>
</dbReference>
<dbReference type="EMBL" id="QJVJ01000004">
    <property type="protein sequence ID" value="PYI54860.1"/>
    <property type="molecule type" value="Genomic_DNA"/>
</dbReference>
<dbReference type="GO" id="GO:0005737">
    <property type="term" value="C:cytoplasm"/>
    <property type="evidence" value="ECO:0007669"/>
    <property type="project" value="UniProtKB-SubCell"/>
</dbReference>
<dbReference type="FunFam" id="1.10.3730.10:FF:000001">
    <property type="entry name" value="Pyrroline-5-carboxylate reductase"/>
    <property type="match status" value="1"/>
</dbReference>
<dbReference type="InterPro" id="IPR000304">
    <property type="entry name" value="Pyrroline-COOH_reductase"/>
</dbReference>
<proteinExistence type="inferred from homology"/>
<evidence type="ECO:0000256" key="6">
    <source>
        <dbReference type="HAMAP-Rule" id="MF_01925"/>
    </source>
</evidence>
<dbReference type="InterPro" id="IPR029036">
    <property type="entry name" value="P5CR_dimer"/>
</dbReference>
<name>A0A2V5KJP5_9BACL</name>
<evidence type="ECO:0000259" key="9">
    <source>
        <dbReference type="Pfam" id="PF03807"/>
    </source>
</evidence>
<evidence type="ECO:0000259" key="10">
    <source>
        <dbReference type="Pfam" id="PF14748"/>
    </source>
</evidence>
<protein>
    <recommendedName>
        <fullName evidence="6 7">Pyrroline-5-carboxylate reductase</fullName>
        <shortName evidence="6">P5C reductase</shortName>
        <shortName evidence="6">P5CR</shortName>
        <ecNumber evidence="6 7">1.5.1.2</ecNumber>
    </recommendedName>
    <alternativeName>
        <fullName evidence="6">PCA reductase</fullName>
    </alternativeName>
</protein>
<comment type="catalytic activity">
    <reaction evidence="6 8">
        <text>L-proline + NADP(+) = (S)-1-pyrroline-5-carboxylate + NADPH + 2 H(+)</text>
        <dbReference type="Rhea" id="RHEA:14109"/>
        <dbReference type="ChEBI" id="CHEBI:15378"/>
        <dbReference type="ChEBI" id="CHEBI:17388"/>
        <dbReference type="ChEBI" id="CHEBI:57783"/>
        <dbReference type="ChEBI" id="CHEBI:58349"/>
        <dbReference type="ChEBI" id="CHEBI:60039"/>
        <dbReference type="EC" id="1.5.1.2"/>
    </reaction>
</comment>
<dbReference type="Pfam" id="PF14748">
    <property type="entry name" value="P5CR_dimer"/>
    <property type="match status" value="1"/>
</dbReference>
<organism evidence="11 12">
    <name type="scientific">Paenibacillus flagellatus</name>
    <dbReference type="NCBI Taxonomy" id="2211139"/>
    <lineage>
        <taxon>Bacteria</taxon>
        <taxon>Bacillati</taxon>
        <taxon>Bacillota</taxon>
        <taxon>Bacilli</taxon>
        <taxon>Bacillales</taxon>
        <taxon>Paenibacillaceae</taxon>
        <taxon>Paenibacillus</taxon>
    </lineage>
</organism>
<dbReference type="NCBIfam" id="TIGR00112">
    <property type="entry name" value="proC"/>
    <property type="match status" value="1"/>
</dbReference>
<dbReference type="PANTHER" id="PTHR11645">
    <property type="entry name" value="PYRROLINE-5-CARBOXYLATE REDUCTASE"/>
    <property type="match status" value="1"/>
</dbReference>
<evidence type="ECO:0000256" key="1">
    <source>
        <dbReference type="ARBA" id="ARBA00005525"/>
    </source>
</evidence>
<dbReference type="InterPro" id="IPR008927">
    <property type="entry name" value="6-PGluconate_DH-like_C_sf"/>
</dbReference>
<sequence length="290" mass="31142">MDHATLDKRIVFVGAGSMAEAILRGLIERRIADPDRIVAVNRQDEARLADLRDKYGIRTARMPEQRDRYIREADVVVLSMKPKDAPSGIADIRRLLRPDQLIVSVIAGLSIATIERLLGGPYPVVRTMPNTSSTIGLGATGISFSAAVSAGQRETGLALFRAIGEVCAVDEERLDIVTGVSGSGPAYIYYVMEAMIAAGVEGGLSEEEARQLTVQTVLGAAQMVKTTNESPKELRRKVTSPNGTTQAAIELMEANRVGEAVSRAVLRAAERAREMGAAMAEQSLSHGKQV</sequence>
<comment type="function">
    <text evidence="5 6">Catalyzes the reduction of 1-pyrroline-5-carboxylate (PCA) to L-proline.</text>
</comment>
<comment type="catalytic activity">
    <reaction evidence="6">
        <text>L-proline + NAD(+) = (S)-1-pyrroline-5-carboxylate + NADH + 2 H(+)</text>
        <dbReference type="Rhea" id="RHEA:14105"/>
        <dbReference type="ChEBI" id="CHEBI:15378"/>
        <dbReference type="ChEBI" id="CHEBI:17388"/>
        <dbReference type="ChEBI" id="CHEBI:57540"/>
        <dbReference type="ChEBI" id="CHEBI:57945"/>
        <dbReference type="ChEBI" id="CHEBI:60039"/>
        <dbReference type="EC" id="1.5.1.2"/>
    </reaction>
</comment>
<dbReference type="GO" id="GO:0004735">
    <property type="term" value="F:pyrroline-5-carboxylate reductase activity"/>
    <property type="evidence" value="ECO:0007669"/>
    <property type="project" value="UniProtKB-UniRule"/>
</dbReference>
<reference evidence="11 12" key="1">
    <citation type="submission" date="2018-05" db="EMBL/GenBank/DDBJ databases">
        <title>Paenibacillus flagellatus sp. nov., isolated from selenium mineral soil.</title>
        <authorList>
            <person name="Dai X."/>
        </authorList>
    </citation>
    <scope>NUCLEOTIDE SEQUENCE [LARGE SCALE GENOMIC DNA]</scope>
    <source>
        <strain evidence="11 12">DXL2</strain>
    </source>
</reference>
<dbReference type="Pfam" id="PF03807">
    <property type="entry name" value="F420_oxidored"/>
    <property type="match status" value="1"/>
</dbReference>
<evidence type="ECO:0000256" key="2">
    <source>
        <dbReference type="ARBA" id="ARBA00022650"/>
    </source>
</evidence>
<keyword evidence="6 8" id="KW-0028">Amino-acid biosynthesis</keyword>
<dbReference type="PANTHER" id="PTHR11645:SF49">
    <property type="entry name" value="PYRROLINE-5-CARBOXYLATE REDUCTASE 1"/>
    <property type="match status" value="1"/>
</dbReference>
<evidence type="ECO:0000256" key="5">
    <source>
        <dbReference type="ARBA" id="ARBA00058118"/>
    </source>
</evidence>